<name>A0A6A6SRV7_9PLEO</name>
<evidence type="ECO:0008006" key="3">
    <source>
        <dbReference type="Google" id="ProtNLM"/>
    </source>
</evidence>
<sequence>MLIAVAPIAGESIAKVDSRGRLRWAICITVLKAIALTCCNLSAGGIEVFTLLGQIASTGRRRHYEFPIPSGTESTKRLAVHGAVVHAWSCSLWPISPIYLLTCCCTLYTARSFYLGLYPFGQASPSAYSFFQYKIDLLLIATSGIGYKVLFRTKMRDSAKVGLQTGRRPLNAEEGFARDAYYGQSRVRRFYSFIQLW</sequence>
<dbReference type="EMBL" id="MU004452">
    <property type="protein sequence ID" value="KAF2650526.1"/>
    <property type="molecule type" value="Genomic_DNA"/>
</dbReference>
<accession>A0A6A6SRV7</accession>
<evidence type="ECO:0000313" key="2">
    <source>
        <dbReference type="Proteomes" id="UP000799324"/>
    </source>
</evidence>
<dbReference type="Proteomes" id="UP000799324">
    <property type="component" value="Unassembled WGS sequence"/>
</dbReference>
<keyword evidence="2" id="KW-1185">Reference proteome</keyword>
<organism evidence="1 2">
    <name type="scientific">Lophiostoma macrostomum CBS 122681</name>
    <dbReference type="NCBI Taxonomy" id="1314788"/>
    <lineage>
        <taxon>Eukaryota</taxon>
        <taxon>Fungi</taxon>
        <taxon>Dikarya</taxon>
        <taxon>Ascomycota</taxon>
        <taxon>Pezizomycotina</taxon>
        <taxon>Dothideomycetes</taxon>
        <taxon>Pleosporomycetidae</taxon>
        <taxon>Pleosporales</taxon>
        <taxon>Lophiostomataceae</taxon>
        <taxon>Lophiostoma</taxon>
    </lineage>
</organism>
<gene>
    <name evidence="1" type="ORF">K491DRAFT_720686</name>
</gene>
<reference evidence="1" key="1">
    <citation type="journal article" date="2020" name="Stud. Mycol.">
        <title>101 Dothideomycetes genomes: a test case for predicting lifestyles and emergence of pathogens.</title>
        <authorList>
            <person name="Haridas S."/>
            <person name="Albert R."/>
            <person name="Binder M."/>
            <person name="Bloem J."/>
            <person name="Labutti K."/>
            <person name="Salamov A."/>
            <person name="Andreopoulos B."/>
            <person name="Baker S."/>
            <person name="Barry K."/>
            <person name="Bills G."/>
            <person name="Bluhm B."/>
            <person name="Cannon C."/>
            <person name="Castanera R."/>
            <person name="Culley D."/>
            <person name="Daum C."/>
            <person name="Ezra D."/>
            <person name="Gonzalez J."/>
            <person name="Henrissat B."/>
            <person name="Kuo A."/>
            <person name="Liang C."/>
            <person name="Lipzen A."/>
            <person name="Lutzoni F."/>
            <person name="Magnuson J."/>
            <person name="Mondo S."/>
            <person name="Nolan M."/>
            <person name="Ohm R."/>
            <person name="Pangilinan J."/>
            <person name="Park H.-J."/>
            <person name="Ramirez L."/>
            <person name="Alfaro M."/>
            <person name="Sun H."/>
            <person name="Tritt A."/>
            <person name="Yoshinaga Y."/>
            <person name="Zwiers L.-H."/>
            <person name="Turgeon B."/>
            <person name="Goodwin S."/>
            <person name="Spatafora J."/>
            <person name="Crous P."/>
            <person name="Grigoriev I."/>
        </authorList>
    </citation>
    <scope>NUCLEOTIDE SEQUENCE</scope>
    <source>
        <strain evidence="1">CBS 122681</strain>
    </source>
</reference>
<protein>
    <recommendedName>
        <fullName evidence="3">Amino acid permease/ SLC12A domain-containing protein</fullName>
    </recommendedName>
</protein>
<evidence type="ECO:0000313" key="1">
    <source>
        <dbReference type="EMBL" id="KAF2650526.1"/>
    </source>
</evidence>
<proteinExistence type="predicted"/>
<dbReference type="OrthoDB" id="3900342at2759"/>
<dbReference type="AlphaFoldDB" id="A0A6A6SRV7"/>